<dbReference type="InterPro" id="IPR058913">
    <property type="entry name" value="Integrase_dom_put"/>
</dbReference>
<dbReference type="Proteomes" id="UP000290288">
    <property type="component" value="Unassembled WGS sequence"/>
</dbReference>
<dbReference type="STRING" id="2316362.A0A4Q2DJJ2"/>
<dbReference type="InterPro" id="IPR001584">
    <property type="entry name" value="Integrase_cat-core"/>
</dbReference>
<dbReference type="Pfam" id="PF24764">
    <property type="entry name" value="rva_4"/>
    <property type="match status" value="1"/>
</dbReference>
<dbReference type="OrthoDB" id="5392716at2759"/>
<dbReference type="PANTHER" id="PTHR46177:SF1">
    <property type="entry name" value="INTEGRASE CATALYTIC DOMAIN-CONTAINING PROTEIN"/>
    <property type="match status" value="1"/>
</dbReference>
<organism evidence="3 4">
    <name type="scientific">Candolleomyces aberdarensis</name>
    <dbReference type="NCBI Taxonomy" id="2316362"/>
    <lineage>
        <taxon>Eukaryota</taxon>
        <taxon>Fungi</taxon>
        <taxon>Dikarya</taxon>
        <taxon>Basidiomycota</taxon>
        <taxon>Agaricomycotina</taxon>
        <taxon>Agaricomycetes</taxon>
        <taxon>Agaricomycetidae</taxon>
        <taxon>Agaricales</taxon>
        <taxon>Agaricineae</taxon>
        <taxon>Psathyrellaceae</taxon>
        <taxon>Candolleomyces</taxon>
    </lineage>
</organism>
<protein>
    <recommendedName>
        <fullName evidence="2">Integrase catalytic domain-containing protein</fullName>
    </recommendedName>
</protein>
<evidence type="ECO:0000313" key="4">
    <source>
        <dbReference type="Proteomes" id="UP000290288"/>
    </source>
</evidence>
<dbReference type="PANTHER" id="PTHR46177">
    <property type="entry name" value="INTEGRASE CATALYTIC DOMAIN-CONTAINING PROTEIN"/>
    <property type="match status" value="1"/>
</dbReference>
<name>A0A4Q2DJJ2_9AGAR</name>
<dbReference type="GO" id="GO:0015074">
    <property type="term" value="P:DNA integration"/>
    <property type="evidence" value="ECO:0007669"/>
    <property type="project" value="InterPro"/>
</dbReference>
<keyword evidence="4" id="KW-1185">Reference proteome</keyword>
<sequence length="354" mass="40462">MSSASSSTANNKTGRNQWRDQPILEAIPDLPMRLQKYINEGIRQKDIPEHVRKDCNGQIVSLSSIKKFMKRFNIKTVKHSGLSDIEKGVAILRVVEQDPLGRYGCRLVKEKLQLKGTHVSRDFTMTFLKAENPDVVARRHPSTRKQHKHGIYSSGPNEEWCLDGHEKILLSMGIAIYGIIDKFSRMELALYAVPDARNSDVPVAVYLRAVKQQGGIPLSTTSDKGSELGKLISLVQELRKTYQPYITEADVPSHSAVKSPQNITRERGWRPIWEKELANLLHFYRTGQFEAGYLPNDDFHIALSRWLWASVVQEKLNELRVENQVHTIRNQPKILLPTDARRIDLYTDPLFECL</sequence>
<dbReference type="AlphaFoldDB" id="A0A4Q2DJJ2"/>
<accession>A0A4Q2DJJ2</accession>
<dbReference type="PROSITE" id="PS50994">
    <property type="entry name" value="INTEGRASE"/>
    <property type="match status" value="1"/>
</dbReference>
<gene>
    <name evidence="3" type="ORF">EST38_g7018</name>
</gene>
<evidence type="ECO:0000259" key="2">
    <source>
        <dbReference type="PROSITE" id="PS50994"/>
    </source>
</evidence>
<evidence type="ECO:0000256" key="1">
    <source>
        <dbReference type="SAM" id="MobiDB-lite"/>
    </source>
</evidence>
<reference evidence="3 4" key="1">
    <citation type="submission" date="2019-01" db="EMBL/GenBank/DDBJ databases">
        <title>Draft genome sequence of Psathyrella aberdarensis IHI B618.</title>
        <authorList>
            <person name="Buettner E."/>
            <person name="Kellner H."/>
        </authorList>
    </citation>
    <scope>NUCLEOTIDE SEQUENCE [LARGE SCALE GENOMIC DNA]</scope>
    <source>
        <strain evidence="3 4">IHI B618</strain>
    </source>
</reference>
<proteinExistence type="predicted"/>
<evidence type="ECO:0000313" key="3">
    <source>
        <dbReference type="EMBL" id="RXW18835.1"/>
    </source>
</evidence>
<dbReference type="EMBL" id="SDEE01000238">
    <property type="protein sequence ID" value="RXW18835.1"/>
    <property type="molecule type" value="Genomic_DNA"/>
</dbReference>
<feature type="region of interest" description="Disordered" evidence="1">
    <location>
        <begin position="1"/>
        <end position="21"/>
    </location>
</feature>
<feature type="domain" description="Integrase catalytic" evidence="2">
    <location>
        <begin position="152"/>
        <end position="262"/>
    </location>
</feature>
<comment type="caution">
    <text evidence="3">The sequence shown here is derived from an EMBL/GenBank/DDBJ whole genome shotgun (WGS) entry which is preliminary data.</text>
</comment>